<dbReference type="PRINTS" id="PR00081">
    <property type="entry name" value="GDHRDH"/>
</dbReference>
<evidence type="ECO:0000313" key="3">
    <source>
        <dbReference type="EMBL" id="OCL14683.1"/>
    </source>
</evidence>
<comment type="similarity">
    <text evidence="1">Belongs to the short-chain dehydrogenases/reductases (SDR) family.</text>
</comment>
<dbReference type="Gene3D" id="3.40.50.720">
    <property type="entry name" value="NAD(P)-binding Rossmann-like Domain"/>
    <property type="match status" value="1"/>
</dbReference>
<dbReference type="EMBL" id="KV748546">
    <property type="protein sequence ID" value="OCL14683.1"/>
    <property type="molecule type" value="Genomic_DNA"/>
</dbReference>
<gene>
    <name evidence="3" type="ORF">AOQ84DRAFT_351384</name>
</gene>
<keyword evidence="2" id="KW-0560">Oxidoreductase</keyword>
<dbReference type="GO" id="GO:0016491">
    <property type="term" value="F:oxidoreductase activity"/>
    <property type="evidence" value="ECO:0007669"/>
    <property type="project" value="UniProtKB-KW"/>
</dbReference>
<dbReference type="Pfam" id="PF00106">
    <property type="entry name" value="adh_short"/>
    <property type="match status" value="1"/>
</dbReference>
<name>A0A8E2FE01_9PEZI</name>
<dbReference type="InterPro" id="IPR036291">
    <property type="entry name" value="NAD(P)-bd_dom_sf"/>
</dbReference>
<keyword evidence="4" id="KW-1185">Reference proteome</keyword>
<evidence type="ECO:0000256" key="2">
    <source>
        <dbReference type="ARBA" id="ARBA00023002"/>
    </source>
</evidence>
<protein>
    <submittedName>
        <fullName evidence="3">NAD(P)-binding protein</fullName>
    </submittedName>
</protein>
<dbReference type="SUPFAM" id="SSF51735">
    <property type="entry name" value="NAD(P)-binding Rossmann-fold domains"/>
    <property type="match status" value="1"/>
</dbReference>
<dbReference type="CDD" id="cd05327">
    <property type="entry name" value="retinol-DH_like_SDR_c_like"/>
    <property type="match status" value="1"/>
</dbReference>
<proteinExistence type="inferred from homology"/>
<dbReference type="PANTHER" id="PTHR24320:SF272">
    <property type="entry name" value="NAD(P)-BINDING ROSSMANN-FOLD SUPERFAMILY PROTEIN"/>
    <property type="match status" value="1"/>
</dbReference>
<reference evidence="3 4" key="1">
    <citation type="journal article" date="2016" name="Nat. Commun.">
        <title>Ectomycorrhizal ecology is imprinted in the genome of the dominant symbiotic fungus Cenococcum geophilum.</title>
        <authorList>
            <consortium name="DOE Joint Genome Institute"/>
            <person name="Peter M."/>
            <person name="Kohler A."/>
            <person name="Ohm R.A."/>
            <person name="Kuo A."/>
            <person name="Krutzmann J."/>
            <person name="Morin E."/>
            <person name="Arend M."/>
            <person name="Barry K.W."/>
            <person name="Binder M."/>
            <person name="Choi C."/>
            <person name="Clum A."/>
            <person name="Copeland A."/>
            <person name="Grisel N."/>
            <person name="Haridas S."/>
            <person name="Kipfer T."/>
            <person name="LaButti K."/>
            <person name="Lindquist E."/>
            <person name="Lipzen A."/>
            <person name="Maire R."/>
            <person name="Meier B."/>
            <person name="Mihaltcheva S."/>
            <person name="Molinier V."/>
            <person name="Murat C."/>
            <person name="Poggeler S."/>
            <person name="Quandt C.A."/>
            <person name="Sperisen C."/>
            <person name="Tritt A."/>
            <person name="Tisserant E."/>
            <person name="Crous P.W."/>
            <person name="Henrissat B."/>
            <person name="Nehls U."/>
            <person name="Egli S."/>
            <person name="Spatafora J.W."/>
            <person name="Grigoriev I.V."/>
            <person name="Martin F.M."/>
        </authorList>
    </citation>
    <scope>NUCLEOTIDE SEQUENCE [LARGE SCALE GENOMIC DNA]</scope>
    <source>
        <strain evidence="3 4">CBS 207.34</strain>
    </source>
</reference>
<dbReference type="PANTHER" id="PTHR24320">
    <property type="entry name" value="RETINOL DEHYDROGENASE"/>
    <property type="match status" value="1"/>
</dbReference>
<dbReference type="Proteomes" id="UP000250140">
    <property type="component" value="Unassembled WGS sequence"/>
</dbReference>
<dbReference type="InterPro" id="IPR002347">
    <property type="entry name" value="SDR_fam"/>
</dbReference>
<evidence type="ECO:0000313" key="4">
    <source>
        <dbReference type="Proteomes" id="UP000250140"/>
    </source>
</evidence>
<organism evidence="3 4">
    <name type="scientific">Glonium stellatum</name>
    <dbReference type="NCBI Taxonomy" id="574774"/>
    <lineage>
        <taxon>Eukaryota</taxon>
        <taxon>Fungi</taxon>
        <taxon>Dikarya</taxon>
        <taxon>Ascomycota</taxon>
        <taxon>Pezizomycotina</taxon>
        <taxon>Dothideomycetes</taxon>
        <taxon>Pleosporomycetidae</taxon>
        <taxon>Gloniales</taxon>
        <taxon>Gloniaceae</taxon>
        <taxon>Glonium</taxon>
    </lineage>
</organism>
<dbReference type="OrthoDB" id="191139at2759"/>
<accession>A0A8E2FE01</accession>
<sequence length="331" mass="36011">MPSKYAAVHVSTNGPGDARPTALQIVQDEGLEGKLQGKVALVTGCSSGIGIETVRALAVAGATVYAAVRDLEKGKAALGDVLSSGRVELLKLDLSSLSSVRECAKEFLAKSNTLNILINNAGIMACPEGRTVDGFEMQFGTNHLGHFLLFNLLKPTLLASSSPSFNSRVINISSTAHRYSQIHFDNISLEGEYQPWIGYGQSKIANIYMANELDRRYGSKGLHALSVHPGGIVSGLQQYMPEEQLKQWDTPEVHAHMKSPAQGAATTVWAAISKEWEGKGGKYLQDCQVAEPVEEGYHQLSPGYEKYAYDPEKEKKLWKLSLEMVGLEDDE</sequence>
<evidence type="ECO:0000256" key="1">
    <source>
        <dbReference type="ARBA" id="ARBA00006484"/>
    </source>
</evidence>
<dbReference type="AlphaFoldDB" id="A0A8E2FE01"/>